<dbReference type="EMBL" id="JAQQDB010000050">
    <property type="protein sequence ID" value="MFM0522364.1"/>
    <property type="molecule type" value="Genomic_DNA"/>
</dbReference>
<proteinExistence type="predicted"/>
<accession>A0ABW9CV72</accession>
<feature type="region of interest" description="Disordered" evidence="1">
    <location>
        <begin position="1"/>
        <end position="25"/>
    </location>
</feature>
<organism evidence="3 4">
    <name type="scientific">Caballeronia jiangsuensis</name>
    <dbReference type="NCBI Taxonomy" id="1458357"/>
    <lineage>
        <taxon>Bacteria</taxon>
        <taxon>Pseudomonadati</taxon>
        <taxon>Pseudomonadota</taxon>
        <taxon>Betaproteobacteria</taxon>
        <taxon>Burkholderiales</taxon>
        <taxon>Burkholderiaceae</taxon>
        <taxon>Caballeronia</taxon>
    </lineage>
</organism>
<name>A0ABW9CV72_9BURK</name>
<dbReference type="InterPro" id="IPR039251">
    <property type="entry name" value="OXLD1"/>
</dbReference>
<evidence type="ECO:0000259" key="2">
    <source>
        <dbReference type="Pfam" id="PF09791"/>
    </source>
</evidence>
<dbReference type="InterPro" id="IPR019180">
    <property type="entry name" value="Oxidoreductase-like_N"/>
</dbReference>
<evidence type="ECO:0000313" key="4">
    <source>
        <dbReference type="Proteomes" id="UP001629462"/>
    </source>
</evidence>
<dbReference type="Pfam" id="PF09791">
    <property type="entry name" value="Oxidored-like"/>
    <property type="match status" value="1"/>
</dbReference>
<dbReference type="Proteomes" id="UP001629462">
    <property type="component" value="Unassembled WGS sequence"/>
</dbReference>
<dbReference type="PANTHER" id="PTHR21193">
    <property type="entry name" value="OXIDOREDUCTASE-LIKE DOMAIN-CONTAINING PROTEIN 1"/>
    <property type="match status" value="1"/>
</dbReference>
<reference evidence="3 4" key="1">
    <citation type="journal article" date="2024" name="Chem. Sci.">
        <title>Discovery of megapolipeptins by genome mining of a Burkholderiales bacteria collection.</title>
        <authorList>
            <person name="Paulo B.S."/>
            <person name="Recchia M.J.J."/>
            <person name="Lee S."/>
            <person name="Fergusson C.H."/>
            <person name="Romanowski S.B."/>
            <person name="Hernandez A."/>
            <person name="Krull N."/>
            <person name="Liu D.Y."/>
            <person name="Cavanagh H."/>
            <person name="Bos A."/>
            <person name="Gray C.A."/>
            <person name="Murphy B.T."/>
            <person name="Linington R.G."/>
            <person name="Eustaquio A.S."/>
        </authorList>
    </citation>
    <scope>NUCLEOTIDE SEQUENCE [LARGE SCALE GENOMIC DNA]</scope>
    <source>
        <strain evidence="3 4">RL17-374-BIF-D</strain>
    </source>
</reference>
<feature type="compositionally biased region" description="Basic and acidic residues" evidence="1">
    <location>
        <begin position="1"/>
        <end position="17"/>
    </location>
</feature>
<evidence type="ECO:0000313" key="3">
    <source>
        <dbReference type="EMBL" id="MFM0522364.1"/>
    </source>
</evidence>
<comment type="caution">
    <text evidence="3">The sequence shown here is derived from an EMBL/GenBank/DDBJ whole genome shotgun (WGS) entry which is preliminary data.</text>
</comment>
<evidence type="ECO:0000256" key="1">
    <source>
        <dbReference type="SAM" id="MobiDB-lite"/>
    </source>
</evidence>
<gene>
    <name evidence="3" type="ORF">PQR08_33615</name>
</gene>
<protein>
    <submittedName>
        <fullName evidence="3">Oxidoreductase-like domain-containing protein</fullName>
    </submittedName>
</protein>
<dbReference type="PANTHER" id="PTHR21193:SF3">
    <property type="entry name" value="OXIDOREDUCTASE-LIKE DOMAIN-CONTAINING PROTEIN 1"/>
    <property type="match status" value="1"/>
</dbReference>
<sequence>MHNEAMNDPSIHPDDPRPVPPERPLPEDCCQSGCSPCVFDMYQQELERYEADLRAWEARRAAQ</sequence>
<feature type="domain" description="Oxidoreductase-like" evidence="2">
    <location>
        <begin position="18"/>
        <end position="57"/>
    </location>
</feature>
<keyword evidence="4" id="KW-1185">Reference proteome</keyword>